<gene>
    <name evidence="1" type="ORF">GCM10010253_43220</name>
</gene>
<reference evidence="2" key="1">
    <citation type="journal article" date="2019" name="Int. J. Syst. Evol. Microbiol.">
        <title>The Global Catalogue of Microorganisms (GCM) 10K type strain sequencing project: providing services to taxonomists for standard genome sequencing and annotation.</title>
        <authorList>
            <consortium name="The Broad Institute Genomics Platform"/>
            <consortium name="The Broad Institute Genome Sequencing Center for Infectious Disease"/>
            <person name="Wu L."/>
            <person name="Ma J."/>
        </authorList>
    </citation>
    <scope>NUCLEOTIDE SEQUENCE [LARGE SCALE GENOMIC DNA]</scope>
    <source>
        <strain evidence="2">JCM 4350</strain>
    </source>
</reference>
<evidence type="ECO:0000313" key="2">
    <source>
        <dbReference type="Proteomes" id="UP000659767"/>
    </source>
</evidence>
<sequence>MHAKRQAAEREGPLTVLPVAMDELRIAISRLPESRRAAAASQATRLLDEFRESITPALSPEGTR</sequence>
<proteinExistence type="predicted"/>
<name>A0ABQ2TDV1_STRBA</name>
<dbReference type="Proteomes" id="UP000659767">
    <property type="component" value="Unassembled WGS sequence"/>
</dbReference>
<evidence type="ECO:0000313" key="1">
    <source>
        <dbReference type="EMBL" id="GGS63633.1"/>
    </source>
</evidence>
<accession>A0ABQ2TDV1</accession>
<organism evidence="1 2">
    <name type="scientific">Streptomyces badius</name>
    <dbReference type="NCBI Taxonomy" id="1941"/>
    <lineage>
        <taxon>Bacteria</taxon>
        <taxon>Bacillati</taxon>
        <taxon>Actinomycetota</taxon>
        <taxon>Actinomycetes</taxon>
        <taxon>Kitasatosporales</taxon>
        <taxon>Streptomycetaceae</taxon>
        <taxon>Streptomyces</taxon>
    </lineage>
</organism>
<comment type="caution">
    <text evidence="1">The sequence shown here is derived from an EMBL/GenBank/DDBJ whole genome shotgun (WGS) entry which is preliminary data.</text>
</comment>
<keyword evidence="2" id="KW-1185">Reference proteome</keyword>
<dbReference type="EMBL" id="BMSZ01000012">
    <property type="protein sequence ID" value="GGS63633.1"/>
    <property type="molecule type" value="Genomic_DNA"/>
</dbReference>
<protein>
    <submittedName>
        <fullName evidence="1">Uncharacterized protein</fullName>
    </submittedName>
</protein>